<dbReference type="RefSeq" id="WP_009412992.1">
    <property type="nucleotide sequence ID" value="NZ_CP022022.1"/>
</dbReference>
<keyword evidence="3" id="KW-1185">Reference proteome</keyword>
<feature type="transmembrane region" description="Helical" evidence="1">
    <location>
        <begin position="9"/>
        <end position="26"/>
    </location>
</feature>
<sequence length="61" mass="7579">MNARIFFEYAYLAIAFYCAYQVYALYNTPDRTQWYMYIAFTLGALAMFWLRRNTRLKNRRR</sequence>
<dbReference type="EMBL" id="CP022022">
    <property type="protein sequence ID" value="ASF42267.1"/>
    <property type="molecule type" value="Genomic_DNA"/>
</dbReference>
<dbReference type="AlphaFoldDB" id="A0A1Z4BLX6"/>
<evidence type="ECO:0000313" key="2">
    <source>
        <dbReference type="EMBL" id="ASF42267.1"/>
    </source>
</evidence>
<evidence type="ECO:0000313" key="3">
    <source>
        <dbReference type="Proteomes" id="UP000197007"/>
    </source>
</evidence>
<feature type="transmembrane region" description="Helical" evidence="1">
    <location>
        <begin position="32"/>
        <end position="50"/>
    </location>
</feature>
<organism evidence="2 3">
    <name type="scientific">Capnocytophaga endodontalis</name>
    <dbReference type="NCBI Taxonomy" id="2708117"/>
    <lineage>
        <taxon>Bacteria</taxon>
        <taxon>Pseudomonadati</taxon>
        <taxon>Bacteroidota</taxon>
        <taxon>Flavobacteriia</taxon>
        <taxon>Flavobacteriales</taxon>
        <taxon>Flavobacteriaceae</taxon>
        <taxon>Capnocytophaga</taxon>
    </lineage>
</organism>
<keyword evidence="1" id="KW-0472">Membrane</keyword>
<dbReference type="KEGG" id="capn:CBG49_03740"/>
<accession>A0A1Z4BLX6</accession>
<name>A0A1Z4BLX6_9FLAO</name>
<proteinExistence type="predicted"/>
<protein>
    <submittedName>
        <fullName evidence="2">Uncharacterized protein</fullName>
    </submittedName>
</protein>
<keyword evidence="1" id="KW-1133">Transmembrane helix</keyword>
<gene>
    <name evidence="2" type="ORF">CBG49_03740</name>
</gene>
<evidence type="ECO:0000256" key="1">
    <source>
        <dbReference type="SAM" id="Phobius"/>
    </source>
</evidence>
<dbReference type="Proteomes" id="UP000197007">
    <property type="component" value="Chromosome"/>
</dbReference>
<keyword evidence="1" id="KW-0812">Transmembrane</keyword>
<reference evidence="3" key="1">
    <citation type="submission" date="2017-06" db="EMBL/GenBank/DDBJ databases">
        <title>Complete genome sequence of Capnocytophaga sp. KCOM 1579 (=ChDC OS43) isolated from a human refractory periapical abscess lesion.</title>
        <authorList>
            <person name="Kook J.-K."/>
            <person name="Park S.-N."/>
            <person name="Lim Y.K."/>
            <person name="Roh H."/>
        </authorList>
    </citation>
    <scope>NUCLEOTIDE SEQUENCE [LARGE SCALE GENOMIC DNA]</scope>
    <source>
        <strain evidence="3">ChDC OS43</strain>
    </source>
</reference>